<evidence type="ECO:0000259" key="9">
    <source>
        <dbReference type="Pfam" id="PF16188"/>
    </source>
</evidence>
<dbReference type="Gene3D" id="3.40.350.10">
    <property type="entry name" value="Creatinase/prolidase N-terminal domain"/>
    <property type="match status" value="2"/>
</dbReference>
<dbReference type="CDD" id="cd01085">
    <property type="entry name" value="APP"/>
    <property type="match status" value="1"/>
</dbReference>
<comment type="similarity">
    <text evidence="2">Belongs to the peptidase M24B family.</text>
</comment>
<dbReference type="SUPFAM" id="SSF53092">
    <property type="entry name" value="Creatinase/prolidase N-terminal domain"/>
    <property type="match status" value="1"/>
</dbReference>
<evidence type="ECO:0000256" key="6">
    <source>
        <dbReference type="SAM" id="MobiDB-lite"/>
    </source>
</evidence>
<evidence type="ECO:0008006" key="12">
    <source>
        <dbReference type="Google" id="ProtNLM"/>
    </source>
</evidence>
<evidence type="ECO:0000256" key="1">
    <source>
        <dbReference type="ARBA" id="ARBA00001936"/>
    </source>
</evidence>
<dbReference type="Proteomes" id="UP000747399">
    <property type="component" value="Unassembled WGS sequence"/>
</dbReference>
<dbReference type="Pfam" id="PF16189">
    <property type="entry name" value="Creatinase_N_2"/>
    <property type="match status" value="1"/>
</dbReference>
<dbReference type="InterPro" id="IPR032416">
    <property type="entry name" value="Peptidase_M24_C"/>
</dbReference>
<feature type="region of interest" description="Disordered" evidence="6">
    <location>
        <begin position="401"/>
        <end position="432"/>
    </location>
</feature>
<accession>A0A8J4FB03</accession>
<evidence type="ECO:0000313" key="11">
    <source>
        <dbReference type="Proteomes" id="UP000747399"/>
    </source>
</evidence>
<evidence type="ECO:0000313" key="10">
    <source>
        <dbReference type="EMBL" id="GIL68768.1"/>
    </source>
</evidence>
<evidence type="ECO:0000256" key="3">
    <source>
        <dbReference type="ARBA" id="ARBA00022723"/>
    </source>
</evidence>
<keyword evidence="3" id="KW-0479">Metal-binding</keyword>
<dbReference type="EMBL" id="BNCO01000128">
    <property type="protein sequence ID" value="GIL68768.1"/>
    <property type="molecule type" value="Genomic_DNA"/>
</dbReference>
<dbReference type="GO" id="GO:0070006">
    <property type="term" value="F:metalloaminopeptidase activity"/>
    <property type="evidence" value="ECO:0007669"/>
    <property type="project" value="InterPro"/>
</dbReference>
<feature type="domain" description="Peptidase M24" evidence="7">
    <location>
        <begin position="459"/>
        <end position="675"/>
    </location>
</feature>
<dbReference type="PANTHER" id="PTHR43763">
    <property type="entry name" value="XAA-PRO AMINOPEPTIDASE 1"/>
    <property type="match status" value="1"/>
</dbReference>
<proteinExistence type="inferred from homology"/>
<dbReference type="InterPro" id="IPR029149">
    <property type="entry name" value="Creatin/AminoP/Spt16_N"/>
</dbReference>
<keyword evidence="11" id="KW-1185">Reference proteome</keyword>
<sequence length="768" mass="82207">MSLRGLPAQDKVQFARSKSQLIKVSGTKSRRSTQVSTSAVVRRALPRLLTPAVFSKLGTRGFGNLNAGSPASGPASTSIATPPAQATTMAANDAATTTVPITVADVDPKLAALRAAMASADNGRGIAAYLVPTEDPHMSEYPPACHKYREYISGFTGTAGAVVVTTDAALLWTDGRYFLQAASELGPQWTLMKAGTTGCPDLEDWLAANLPEGARVGIDPWVHTVNAVRNLQRKLEDAGKVVVPLLSDGNLVAKVWGDQRPPAPSAPLRVHDMQWAGEDVPAKLGRMREQMRIAGANALLASSLDEVAWLYNTRGGDVDHNPVSLSYALITTDSAALYVDLAKVVPAVAEHLAASGVQVKPYDGLLADVAAIAASGGRLWMDPARVSYAVYKAAKKATADAASSKKRSREDQHEGVAHGSEVNGHGNGAKTRSTHFRPVELASPVTAAKAIKNAAELSGMREAHLRDAVAVCGFMKWLEDKVAMGAIVSEVEVDEMLTGLRRQQAGFVETSFATIAGAGPNGAIIHYRAKPGTCRSVDANTLLLLDSGGQYDCGTTDITRTVHTGTPTDHQRRCFTRVLQGHIALDSAVWPEGTPGSALDPLARLPLWREGLNYRHGTGHGVGAALNVHEGPQAISMRYHITTPLAASMVCSNEPGYYEDGSFGVRIENLVVVVEKETPFRYAGQQYLGFERLTFVPLQAKLIDTALMSPEEVSWVDEYHEEVWTRVASRLQDEPDLLRWLRANTRPLVEQLSDGTKAGDTVRVAATQ</sequence>
<organism evidence="10 11">
    <name type="scientific">Volvox africanus</name>
    <dbReference type="NCBI Taxonomy" id="51714"/>
    <lineage>
        <taxon>Eukaryota</taxon>
        <taxon>Viridiplantae</taxon>
        <taxon>Chlorophyta</taxon>
        <taxon>core chlorophytes</taxon>
        <taxon>Chlorophyceae</taxon>
        <taxon>CS clade</taxon>
        <taxon>Chlamydomonadales</taxon>
        <taxon>Volvocaceae</taxon>
        <taxon>Volvox</taxon>
    </lineage>
</organism>
<evidence type="ECO:0000259" key="8">
    <source>
        <dbReference type="Pfam" id="PF01321"/>
    </source>
</evidence>
<dbReference type="PANTHER" id="PTHR43763:SF6">
    <property type="entry name" value="XAA-PRO AMINOPEPTIDASE 1"/>
    <property type="match status" value="1"/>
</dbReference>
<feature type="domain" description="Creatinase N-terminal" evidence="8">
    <location>
        <begin position="110"/>
        <end position="240"/>
    </location>
</feature>
<dbReference type="FunFam" id="3.90.230.10:FF:000007">
    <property type="entry name" value="Xaa-Pro aminopeptidase P"/>
    <property type="match status" value="1"/>
</dbReference>
<dbReference type="GO" id="GO:0005737">
    <property type="term" value="C:cytoplasm"/>
    <property type="evidence" value="ECO:0007669"/>
    <property type="project" value="UniProtKB-ARBA"/>
</dbReference>
<dbReference type="InterPro" id="IPR050422">
    <property type="entry name" value="X-Pro_aminopeptidase_P"/>
</dbReference>
<keyword evidence="4" id="KW-0378">Hydrolase</keyword>
<dbReference type="InterPro" id="IPR033740">
    <property type="entry name" value="Pept_M24B"/>
</dbReference>
<protein>
    <recommendedName>
        <fullName evidence="12">Creatinase/aminopeptidase</fullName>
    </recommendedName>
</protein>
<comment type="cofactor">
    <cofactor evidence="1">
        <name>Mn(2+)</name>
        <dbReference type="ChEBI" id="CHEBI:29035"/>
    </cofactor>
</comment>
<dbReference type="Pfam" id="PF01321">
    <property type="entry name" value="Creatinase_N"/>
    <property type="match status" value="1"/>
</dbReference>
<dbReference type="InterPro" id="IPR000587">
    <property type="entry name" value="Creatinase_N"/>
</dbReference>
<dbReference type="FunFam" id="3.40.350.10:FF:000003">
    <property type="entry name" value="Xaa-pro aminopeptidase P"/>
    <property type="match status" value="1"/>
</dbReference>
<reference evidence="10" key="1">
    <citation type="journal article" date="2021" name="Proc. Natl. Acad. Sci. U.S.A.">
        <title>Three genomes in the algal genus Volvox reveal the fate of a haploid sex-determining region after a transition to homothallism.</title>
        <authorList>
            <person name="Yamamoto K."/>
            <person name="Hamaji T."/>
            <person name="Kawai-Toyooka H."/>
            <person name="Matsuzaki R."/>
            <person name="Takahashi F."/>
            <person name="Nishimura Y."/>
            <person name="Kawachi M."/>
            <person name="Noguchi H."/>
            <person name="Minakuchi Y."/>
            <person name="Umen J.G."/>
            <person name="Toyoda A."/>
            <person name="Nozaki H."/>
        </authorList>
    </citation>
    <scope>NUCLEOTIDE SEQUENCE</scope>
    <source>
        <strain evidence="10">NIES-3780</strain>
    </source>
</reference>
<evidence type="ECO:0000259" key="7">
    <source>
        <dbReference type="Pfam" id="PF00557"/>
    </source>
</evidence>
<name>A0A8J4FB03_9CHLO</name>
<keyword evidence="5" id="KW-0464">Manganese</keyword>
<feature type="domain" description="Peptidase M24 C-terminal" evidence="9">
    <location>
        <begin position="686"/>
        <end position="748"/>
    </location>
</feature>
<gene>
    <name evidence="10" type="ORF">Vafri_22006</name>
</gene>
<dbReference type="Pfam" id="PF00557">
    <property type="entry name" value="Peptidase_M24"/>
    <property type="match status" value="1"/>
</dbReference>
<evidence type="ECO:0000256" key="4">
    <source>
        <dbReference type="ARBA" id="ARBA00022801"/>
    </source>
</evidence>
<evidence type="ECO:0000256" key="5">
    <source>
        <dbReference type="ARBA" id="ARBA00023211"/>
    </source>
</evidence>
<dbReference type="GO" id="GO:0046872">
    <property type="term" value="F:metal ion binding"/>
    <property type="evidence" value="ECO:0007669"/>
    <property type="project" value="UniProtKB-KW"/>
</dbReference>
<dbReference type="InterPro" id="IPR036005">
    <property type="entry name" value="Creatinase/aminopeptidase-like"/>
</dbReference>
<dbReference type="Gene3D" id="3.90.230.10">
    <property type="entry name" value="Creatinase/methionine aminopeptidase superfamily"/>
    <property type="match status" value="1"/>
</dbReference>
<dbReference type="InterPro" id="IPR000994">
    <property type="entry name" value="Pept_M24"/>
</dbReference>
<dbReference type="Pfam" id="PF16188">
    <property type="entry name" value="Peptidase_M24_C"/>
    <property type="match status" value="1"/>
</dbReference>
<dbReference type="SUPFAM" id="SSF55920">
    <property type="entry name" value="Creatinase/aminopeptidase"/>
    <property type="match status" value="1"/>
</dbReference>
<evidence type="ECO:0000256" key="2">
    <source>
        <dbReference type="ARBA" id="ARBA00008766"/>
    </source>
</evidence>
<comment type="caution">
    <text evidence="10">The sequence shown here is derived from an EMBL/GenBank/DDBJ whole genome shotgun (WGS) entry which is preliminary data.</text>
</comment>
<dbReference type="AlphaFoldDB" id="A0A8J4FB03"/>